<evidence type="ECO:0000256" key="1">
    <source>
        <dbReference type="ARBA" id="ARBA00005417"/>
    </source>
</evidence>
<evidence type="ECO:0000256" key="5">
    <source>
        <dbReference type="SAM" id="MobiDB-lite"/>
    </source>
</evidence>
<feature type="region of interest" description="Disordered" evidence="5">
    <location>
        <begin position="118"/>
        <end position="144"/>
    </location>
</feature>
<evidence type="ECO:0000313" key="8">
    <source>
        <dbReference type="Proteomes" id="UP001551011"/>
    </source>
</evidence>
<evidence type="ECO:0000259" key="6">
    <source>
        <dbReference type="Pfam" id="PF00005"/>
    </source>
</evidence>
<feature type="compositionally biased region" description="Pro residues" evidence="5">
    <location>
        <begin position="127"/>
        <end position="144"/>
    </location>
</feature>
<organism evidence="7 8">
    <name type="scientific">Streptomyces flaveolus</name>
    <dbReference type="NCBI Taxonomy" id="67297"/>
    <lineage>
        <taxon>Bacteria</taxon>
        <taxon>Bacillati</taxon>
        <taxon>Actinomycetota</taxon>
        <taxon>Actinomycetes</taxon>
        <taxon>Kitasatosporales</taxon>
        <taxon>Streptomycetaceae</taxon>
        <taxon>Streptomyces</taxon>
    </lineage>
</organism>
<proteinExistence type="inferred from homology"/>
<dbReference type="RefSeq" id="WP_167347946.1">
    <property type="nucleotide sequence ID" value="NZ_JBEXDP010000098.1"/>
</dbReference>
<keyword evidence="4 7" id="KW-0067">ATP-binding</keyword>
<dbReference type="InterPro" id="IPR027417">
    <property type="entry name" value="P-loop_NTPase"/>
</dbReference>
<dbReference type="EMBL" id="JBFAEG010000062">
    <property type="protein sequence ID" value="MEU5713855.1"/>
    <property type="molecule type" value="Genomic_DNA"/>
</dbReference>
<evidence type="ECO:0000313" key="7">
    <source>
        <dbReference type="EMBL" id="MEU5713855.1"/>
    </source>
</evidence>
<name>A0ABV3APG6_9ACTN</name>
<dbReference type="SUPFAM" id="SSF52540">
    <property type="entry name" value="P-loop containing nucleoside triphosphate hydrolases"/>
    <property type="match status" value="1"/>
</dbReference>
<comment type="similarity">
    <text evidence="1">Belongs to the ABC transporter superfamily.</text>
</comment>
<keyword evidence="8" id="KW-1185">Reference proteome</keyword>
<dbReference type="InterPro" id="IPR003439">
    <property type="entry name" value="ABC_transporter-like_ATP-bd"/>
</dbReference>
<comment type="caution">
    <text evidence="7">The sequence shown here is derived from an EMBL/GenBank/DDBJ whole genome shotgun (WGS) entry which is preliminary data.</text>
</comment>
<dbReference type="Pfam" id="PF00005">
    <property type="entry name" value="ABC_tran"/>
    <property type="match status" value="1"/>
</dbReference>
<dbReference type="PANTHER" id="PTHR43776:SF7">
    <property type="entry name" value="D,D-DIPEPTIDE TRANSPORT ATP-BINDING PROTEIN DDPF-RELATED"/>
    <property type="match status" value="1"/>
</dbReference>
<evidence type="ECO:0000256" key="2">
    <source>
        <dbReference type="ARBA" id="ARBA00022448"/>
    </source>
</evidence>
<dbReference type="Gene3D" id="3.40.50.300">
    <property type="entry name" value="P-loop containing nucleotide triphosphate hydrolases"/>
    <property type="match status" value="1"/>
</dbReference>
<feature type="domain" description="ABC transporter" evidence="6">
    <location>
        <begin position="12"/>
        <end position="47"/>
    </location>
</feature>
<dbReference type="GO" id="GO:0005524">
    <property type="term" value="F:ATP binding"/>
    <property type="evidence" value="ECO:0007669"/>
    <property type="project" value="UniProtKB-KW"/>
</dbReference>
<reference evidence="7 8" key="1">
    <citation type="submission" date="2024-06" db="EMBL/GenBank/DDBJ databases">
        <title>The Natural Products Discovery Center: Release of the First 8490 Sequenced Strains for Exploring Actinobacteria Biosynthetic Diversity.</title>
        <authorList>
            <person name="Kalkreuter E."/>
            <person name="Kautsar S.A."/>
            <person name="Yang D."/>
            <person name="Bader C.D."/>
            <person name="Teijaro C.N."/>
            <person name="Fluegel L."/>
            <person name="Davis C.M."/>
            <person name="Simpson J.R."/>
            <person name="Lauterbach L."/>
            <person name="Steele A.D."/>
            <person name="Gui C."/>
            <person name="Meng S."/>
            <person name="Li G."/>
            <person name="Viehrig K."/>
            <person name="Ye F."/>
            <person name="Su P."/>
            <person name="Kiefer A.F."/>
            <person name="Nichols A."/>
            <person name="Cepeda A.J."/>
            <person name="Yan W."/>
            <person name="Fan B."/>
            <person name="Jiang Y."/>
            <person name="Adhikari A."/>
            <person name="Zheng C.-J."/>
            <person name="Schuster L."/>
            <person name="Cowan T.M."/>
            <person name="Smanski M.J."/>
            <person name="Chevrette M.G."/>
            <person name="De Carvalho L.P.S."/>
            <person name="Shen B."/>
        </authorList>
    </citation>
    <scope>NUCLEOTIDE SEQUENCE [LARGE SCALE GENOMIC DNA]</scope>
    <source>
        <strain evidence="7 8">NPDC020594</strain>
    </source>
</reference>
<dbReference type="InterPro" id="IPR050319">
    <property type="entry name" value="ABC_transp_ATP-bind"/>
</dbReference>
<accession>A0ABV3APG6</accession>
<gene>
    <name evidence="7" type="ORF">AB0H04_44895</name>
</gene>
<evidence type="ECO:0000256" key="3">
    <source>
        <dbReference type="ARBA" id="ARBA00022741"/>
    </source>
</evidence>
<sequence length="144" mass="15383">MLDQVGLPASVRCRRPRELSGGQQRRRVAIARALAPTPDVVVCDEPVSALDVPVQVRILDLLDDLRRETGGTLLFISHDLGVVHHVSDRSVVTWDGAVVESGDVRTIFDRSAEPSTGQLLAAVPGGPFTPAPAPADPSQRVPPE</sequence>
<evidence type="ECO:0000256" key="4">
    <source>
        <dbReference type="ARBA" id="ARBA00022840"/>
    </source>
</evidence>
<keyword evidence="2" id="KW-0813">Transport</keyword>
<dbReference type="PANTHER" id="PTHR43776">
    <property type="entry name" value="TRANSPORT ATP-BINDING PROTEIN"/>
    <property type="match status" value="1"/>
</dbReference>
<protein>
    <submittedName>
        <fullName evidence="7">ABC transporter ATP-binding protein</fullName>
    </submittedName>
</protein>
<dbReference type="Proteomes" id="UP001551011">
    <property type="component" value="Unassembled WGS sequence"/>
</dbReference>
<keyword evidence="3" id="KW-0547">Nucleotide-binding</keyword>